<dbReference type="PROSITE" id="PS00137">
    <property type="entry name" value="SUBTILASE_HIS"/>
    <property type="match status" value="1"/>
</dbReference>
<protein>
    <submittedName>
        <fullName evidence="12">Uncharacterized protein</fullName>
    </submittedName>
</protein>
<dbReference type="VEuPathDB" id="AmoebaDB:DICPUDRAFT_42435"/>
<comment type="similarity">
    <text evidence="1 5">Belongs to the peptidase S8 family.</text>
</comment>
<dbReference type="InterPro" id="IPR015500">
    <property type="entry name" value="Peptidase_S8_subtilisin-rel"/>
</dbReference>
<evidence type="ECO:0000256" key="2">
    <source>
        <dbReference type="ARBA" id="ARBA00022670"/>
    </source>
</evidence>
<dbReference type="GO" id="GO:0004252">
    <property type="term" value="F:serine-type endopeptidase activity"/>
    <property type="evidence" value="ECO:0000318"/>
    <property type="project" value="GO_Central"/>
</dbReference>
<dbReference type="OMA" id="LEYTTTG"/>
<dbReference type="InterPro" id="IPR057060">
    <property type="entry name" value="MBTPS1_3rd"/>
</dbReference>
<dbReference type="eggNOG" id="KOG4266">
    <property type="taxonomic scope" value="Eukaryota"/>
</dbReference>
<dbReference type="Gene3D" id="3.40.50.200">
    <property type="entry name" value="Peptidase S8/S53 domain"/>
    <property type="match status" value="1"/>
</dbReference>
<feature type="active site" description="Charge relay system" evidence="5">
    <location>
        <position position="283"/>
    </location>
</feature>
<dbReference type="InParanoid" id="F1A214"/>
<sequence length="945" mass="105950">MIINIIRSTLYLCKDIFKINNTKVFFIFLTFLVFIVSNNSFNSNNVVLAYNNNIYNNNNFVNFLEYNSISNCSNINSFNEYNINFNNNNNNKINNKINNKNFVKEYIVMFKKYIDQKDHQIFLNNIFNKVSTNILDSFKWKIIPRNNPASKYPSDFALVEFTLPPQEEEKIKNIEIDSIINLLKQDSNIKYIFPERKIEESMLKKWQNNGDSGSSNSNSYDDSSNSNSEDEFKSLNSRNKTINHSSRKLVSISDNIQVTDLFNTKKLWSEGYSGKGVKVAIFDTGLSKDHPHFKNIVEITDWTREENSNDNVGHGTFVAGIIASGSEKCLGFAPDSDIHIYRVFNSQKESFTSWFIDAFNHAILTKMDVLNLSIGGPDFMDRPFVEKVWEMSANNIIVVSAIGNDGPLYGTLNNPADQSDVIGVGGIDYSDTLASFSSRGMTTWEIPEGYGRVKPDLVAYGSGVYGSSFRGDACKPLSGTSVSSPVVAGAISLLISSAKDKSIINPASMKQILIESADRIKGAGLFEQGGGKLNIMAAKQLLDSYKPKVSISPSQIDFLPTTSNGKETCGYFWPYCTQKLYHTGLPIIVNATIINGVGVASEITNVYWNASRNGDHLQVSFSYQSNIWPWTGHIGVFFTVPEESATFNGVAEGSVDITISTPGSADQIVRLPVRAQIVPKPPRERRILWDQFHNLRYPIGFFPRDALKIKNEPFDWNGDHLHTNFRKLYNKLVELGYFVEIIGSPLTCFDPQNYGTLFIVDPEEEFLPSEIKKIEEDVRNYGLNLIVFADWYNAEVMKMIEFYDENTQQLWSPATGGANIPALNDFLSVFGIYFGDSIYNGEVVVGERVASVSSGTSIIGFPAGGQILEASLTDLTRLIVKGRNSQSKVPILGFFQPTTMENDDLEDTGQVVVFGDSNCLDETLQKDNFDCYWLIEDILNILKQG</sequence>
<dbReference type="Pfam" id="PF23090">
    <property type="entry name" value="MBTPS1_4th"/>
    <property type="match status" value="1"/>
</dbReference>
<dbReference type="FunCoup" id="F1A214">
    <property type="interactions" value="113"/>
</dbReference>
<gene>
    <name evidence="12" type="ORF">DICPUDRAFT_42435</name>
</gene>
<dbReference type="KEGG" id="dpp:DICPUDRAFT_42435"/>
<name>F1A214_DICPU</name>
<evidence type="ECO:0000256" key="5">
    <source>
        <dbReference type="PROSITE-ProRule" id="PRU01240"/>
    </source>
</evidence>
<proteinExistence type="inferred from homology"/>
<feature type="compositionally biased region" description="Low complexity" evidence="6">
    <location>
        <begin position="208"/>
        <end position="227"/>
    </location>
</feature>
<feature type="domain" description="MBTPS1 third" evidence="11">
    <location>
        <begin position="568"/>
        <end position="680"/>
    </location>
</feature>
<dbReference type="InterPro" id="IPR000209">
    <property type="entry name" value="Peptidase_S8/S53_dom"/>
</dbReference>
<dbReference type="EMBL" id="GL871394">
    <property type="protein sequence ID" value="EGC29764.1"/>
    <property type="molecule type" value="Genomic_DNA"/>
</dbReference>
<evidence type="ECO:0000313" key="12">
    <source>
        <dbReference type="EMBL" id="EGC29764.1"/>
    </source>
</evidence>
<dbReference type="OrthoDB" id="1740355at2759"/>
<feature type="transmembrane region" description="Helical" evidence="7">
    <location>
        <begin position="24"/>
        <end position="41"/>
    </location>
</feature>
<evidence type="ECO:0000256" key="1">
    <source>
        <dbReference type="ARBA" id="ARBA00011073"/>
    </source>
</evidence>
<evidence type="ECO:0000259" key="10">
    <source>
        <dbReference type="Pfam" id="PF23090"/>
    </source>
</evidence>
<dbReference type="InterPro" id="IPR036852">
    <property type="entry name" value="Peptidase_S8/S53_dom_sf"/>
</dbReference>
<dbReference type="PROSITE" id="PS00138">
    <property type="entry name" value="SUBTILASE_SER"/>
    <property type="match status" value="1"/>
</dbReference>
<keyword evidence="7" id="KW-1133">Transmembrane helix</keyword>
<dbReference type="PROSITE" id="PS51892">
    <property type="entry name" value="SUBTILASE"/>
    <property type="match status" value="1"/>
</dbReference>
<keyword evidence="7" id="KW-0472">Membrane</keyword>
<evidence type="ECO:0000256" key="6">
    <source>
        <dbReference type="SAM" id="MobiDB-lite"/>
    </source>
</evidence>
<dbReference type="PANTHER" id="PTHR43806">
    <property type="entry name" value="PEPTIDASE S8"/>
    <property type="match status" value="1"/>
</dbReference>
<feature type="domain" description="Membrane-bound transcription factor site-1 protease-like N-terminal" evidence="9">
    <location>
        <begin position="104"/>
        <end position="196"/>
    </location>
</feature>
<dbReference type="GeneID" id="10505026"/>
<feature type="domain" description="MBTPS1 fourth" evidence="10">
    <location>
        <begin position="681"/>
        <end position="942"/>
    </location>
</feature>
<keyword evidence="2 5" id="KW-0645">Protease</keyword>
<evidence type="ECO:0000256" key="4">
    <source>
        <dbReference type="ARBA" id="ARBA00022825"/>
    </source>
</evidence>
<reference evidence="13" key="1">
    <citation type="journal article" date="2011" name="Genome Biol.">
        <title>Comparative genomics of the social amoebae Dictyostelium discoideum and Dictyostelium purpureum.</title>
        <authorList>
            <consortium name="US DOE Joint Genome Institute (JGI-PGF)"/>
            <person name="Sucgang R."/>
            <person name="Kuo A."/>
            <person name="Tian X."/>
            <person name="Salerno W."/>
            <person name="Parikh A."/>
            <person name="Feasley C.L."/>
            <person name="Dalin E."/>
            <person name="Tu H."/>
            <person name="Huang E."/>
            <person name="Barry K."/>
            <person name="Lindquist E."/>
            <person name="Shapiro H."/>
            <person name="Bruce D."/>
            <person name="Schmutz J."/>
            <person name="Salamov A."/>
            <person name="Fey P."/>
            <person name="Gaudet P."/>
            <person name="Anjard C."/>
            <person name="Babu M.M."/>
            <person name="Basu S."/>
            <person name="Bushmanova Y."/>
            <person name="van der Wel H."/>
            <person name="Katoh-Kurasawa M."/>
            <person name="Dinh C."/>
            <person name="Coutinho P.M."/>
            <person name="Saito T."/>
            <person name="Elias M."/>
            <person name="Schaap P."/>
            <person name="Kay R.R."/>
            <person name="Henrissat B."/>
            <person name="Eichinger L."/>
            <person name="Rivero F."/>
            <person name="Putnam N.H."/>
            <person name="West C.M."/>
            <person name="Loomis W.F."/>
            <person name="Chisholm R.L."/>
            <person name="Shaulsky G."/>
            <person name="Strassmann J.E."/>
            <person name="Queller D.C."/>
            <person name="Kuspa A."/>
            <person name="Grigoriev I.V."/>
        </authorList>
    </citation>
    <scope>NUCLEOTIDE SEQUENCE [LARGE SCALE GENOMIC DNA]</scope>
    <source>
        <strain evidence="13">QSDP1</strain>
    </source>
</reference>
<keyword evidence="3 5" id="KW-0378">Hydrolase</keyword>
<organism evidence="12 13">
    <name type="scientific">Dictyostelium purpureum</name>
    <name type="common">Slime mold</name>
    <dbReference type="NCBI Taxonomy" id="5786"/>
    <lineage>
        <taxon>Eukaryota</taxon>
        <taxon>Amoebozoa</taxon>
        <taxon>Evosea</taxon>
        <taxon>Eumycetozoa</taxon>
        <taxon>Dictyostelia</taxon>
        <taxon>Dictyosteliales</taxon>
        <taxon>Dictyosteliaceae</taxon>
        <taxon>Dictyostelium</taxon>
    </lineage>
</organism>
<dbReference type="Pfam" id="PF23001">
    <property type="entry name" value="MBTP1_N"/>
    <property type="match status" value="1"/>
</dbReference>
<keyword evidence="7" id="KW-0812">Transmembrane</keyword>
<dbReference type="SUPFAM" id="SSF52743">
    <property type="entry name" value="Subtilisin-like"/>
    <property type="match status" value="1"/>
</dbReference>
<feature type="domain" description="Peptidase S8/S53" evidence="8">
    <location>
        <begin position="274"/>
        <end position="525"/>
    </location>
</feature>
<feature type="active site" description="Charge relay system" evidence="5">
    <location>
        <position position="314"/>
    </location>
</feature>
<evidence type="ECO:0000259" key="9">
    <source>
        <dbReference type="Pfam" id="PF23001"/>
    </source>
</evidence>
<dbReference type="Pfam" id="PF00082">
    <property type="entry name" value="Peptidase_S8"/>
    <property type="match status" value="1"/>
</dbReference>
<accession>F1A214</accession>
<evidence type="ECO:0000259" key="8">
    <source>
        <dbReference type="Pfam" id="PF00082"/>
    </source>
</evidence>
<dbReference type="InterPro" id="IPR055143">
    <property type="entry name" value="MBTP1_N"/>
</dbReference>
<dbReference type="InterPro" id="IPR057032">
    <property type="entry name" value="MBTPS1_4th"/>
</dbReference>
<feature type="non-terminal residue" evidence="12">
    <location>
        <position position="1"/>
    </location>
</feature>
<feature type="region of interest" description="Disordered" evidence="6">
    <location>
        <begin position="207"/>
        <end position="237"/>
    </location>
</feature>
<dbReference type="InterPro" id="IPR023828">
    <property type="entry name" value="Peptidase_S8_Ser-AS"/>
</dbReference>
<dbReference type="STRING" id="5786.F1A214"/>
<dbReference type="RefSeq" id="XP_003293710.1">
    <property type="nucleotide sequence ID" value="XM_003293662.1"/>
</dbReference>
<keyword evidence="4 5" id="KW-0720">Serine protease</keyword>
<keyword evidence="13" id="KW-1185">Reference proteome</keyword>
<dbReference type="Proteomes" id="UP000001064">
    <property type="component" value="Unassembled WGS sequence"/>
</dbReference>
<feature type="active site" description="Charge relay system" evidence="5">
    <location>
        <position position="481"/>
    </location>
</feature>
<dbReference type="PANTHER" id="PTHR43806:SF7">
    <property type="entry name" value="MEMBRANE-BOUND TRANSCRIPTION FACTOR SITE-1 PROTEASE"/>
    <property type="match status" value="1"/>
</dbReference>
<dbReference type="GO" id="GO:0005794">
    <property type="term" value="C:Golgi apparatus"/>
    <property type="evidence" value="ECO:0000318"/>
    <property type="project" value="GO_Central"/>
</dbReference>
<dbReference type="InterPro" id="IPR050131">
    <property type="entry name" value="Peptidase_S8_subtilisin-like"/>
</dbReference>
<evidence type="ECO:0000313" key="13">
    <source>
        <dbReference type="Proteomes" id="UP000001064"/>
    </source>
</evidence>
<evidence type="ECO:0000259" key="11">
    <source>
        <dbReference type="Pfam" id="PF23094"/>
    </source>
</evidence>
<dbReference type="InterPro" id="IPR022398">
    <property type="entry name" value="Peptidase_S8_His-AS"/>
</dbReference>
<dbReference type="Pfam" id="PF23094">
    <property type="entry name" value="MBTPS1_3rd"/>
    <property type="match status" value="1"/>
</dbReference>
<evidence type="ECO:0000256" key="7">
    <source>
        <dbReference type="SAM" id="Phobius"/>
    </source>
</evidence>
<dbReference type="PRINTS" id="PR00723">
    <property type="entry name" value="SUBTILISIN"/>
</dbReference>
<evidence type="ECO:0000256" key="3">
    <source>
        <dbReference type="ARBA" id="ARBA00022801"/>
    </source>
</evidence>
<dbReference type="AlphaFoldDB" id="F1A214"/>
<dbReference type="GO" id="GO:0006508">
    <property type="term" value="P:proteolysis"/>
    <property type="evidence" value="ECO:0007669"/>
    <property type="project" value="UniProtKB-KW"/>
</dbReference>